<dbReference type="AlphaFoldDB" id="A0A3D9B7Z6"/>
<reference evidence="3 4" key="1">
    <citation type="submission" date="2018-06" db="EMBL/GenBank/DDBJ databases">
        <title>Novel Chryseobacterium species.</title>
        <authorList>
            <person name="Newman J."/>
            <person name="Hugo C."/>
            <person name="Oosthuizen L."/>
            <person name="Charimba G."/>
        </authorList>
    </citation>
    <scope>NUCLEOTIDE SEQUENCE [LARGE SCALE GENOMIC DNA]</scope>
    <source>
        <strain evidence="3 4">7_F195</strain>
    </source>
</reference>
<dbReference type="Proteomes" id="UP000256257">
    <property type="component" value="Unassembled WGS sequence"/>
</dbReference>
<dbReference type="SMART" id="SM00421">
    <property type="entry name" value="HTH_LUXR"/>
    <property type="match status" value="1"/>
</dbReference>
<evidence type="ECO:0000259" key="2">
    <source>
        <dbReference type="SMART" id="SM00421"/>
    </source>
</evidence>
<dbReference type="GO" id="GO:0003677">
    <property type="term" value="F:DNA binding"/>
    <property type="evidence" value="ECO:0007669"/>
    <property type="project" value="InterPro"/>
</dbReference>
<keyword evidence="4" id="KW-1185">Reference proteome</keyword>
<keyword evidence="1" id="KW-1133">Transmembrane helix</keyword>
<comment type="caution">
    <text evidence="3">The sequence shown here is derived from an EMBL/GenBank/DDBJ whole genome shotgun (WGS) entry which is preliminary data.</text>
</comment>
<feature type="domain" description="HTH luxR-type" evidence="2">
    <location>
        <begin position="405"/>
        <end position="462"/>
    </location>
</feature>
<protein>
    <recommendedName>
        <fullName evidence="2">HTH luxR-type domain-containing protein</fullName>
    </recommendedName>
</protein>
<proteinExistence type="predicted"/>
<keyword evidence="1" id="KW-0812">Transmembrane</keyword>
<feature type="transmembrane region" description="Helical" evidence="1">
    <location>
        <begin position="314"/>
        <end position="336"/>
    </location>
</feature>
<sequence length="465" mass="54439">MTKVYSQDHKELIKQELIEYAKDFSHNPSQYIEKFETLRRRAVEVNISDVATECLYYKAYCFYFTNKSDSTIIYSQKALEEATKYHNRKIKAKSMALLALAYSRRGFMNRAFNLLDSAVKEPDPDDHKTKAQLYAVGLQISMYADNADKEDQYSLQALHEAELSRDIPTLRMAYIGRSRIENYRGSSEQAKKHLKKAIALINTSKDNYLNAHINTGFGEIYFNEKKYDSAITYQLKALKSALVIGDKKFLADIYHALKASYKAKNDLENYKIADENSHALQDSLRTLNIEQHESVLTSLEKDLKDSHQKEKLNYRIITVIAILLLLVLVSVLIRYYKRLYILKRTTREKEEIIKKKQQEIYTLQSEFQKDSIDDILRYAREDQPIFLKKYRELYPDFLKKLETIAPGLTSDDLKCCAMMHLNFTAKEIAFYTYASIRTVENRKYRIRKKLNVESSIDLNEFLMNL</sequence>
<accession>A0A3D9B7Z6</accession>
<dbReference type="SUPFAM" id="SSF48452">
    <property type="entry name" value="TPR-like"/>
    <property type="match status" value="1"/>
</dbReference>
<evidence type="ECO:0000313" key="4">
    <source>
        <dbReference type="Proteomes" id="UP000256257"/>
    </source>
</evidence>
<name>A0A3D9B7Z6_9FLAO</name>
<dbReference type="Gene3D" id="1.10.10.10">
    <property type="entry name" value="Winged helix-like DNA-binding domain superfamily/Winged helix DNA-binding domain"/>
    <property type="match status" value="1"/>
</dbReference>
<dbReference type="Gene3D" id="1.25.40.10">
    <property type="entry name" value="Tetratricopeptide repeat domain"/>
    <property type="match status" value="1"/>
</dbReference>
<dbReference type="InterPro" id="IPR036388">
    <property type="entry name" value="WH-like_DNA-bd_sf"/>
</dbReference>
<evidence type="ECO:0000256" key="1">
    <source>
        <dbReference type="SAM" id="Phobius"/>
    </source>
</evidence>
<dbReference type="InterPro" id="IPR000792">
    <property type="entry name" value="Tscrpt_reg_LuxR_C"/>
</dbReference>
<dbReference type="InterPro" id="IPR011990">
    <property type="entry name" value="TPR-like_helical_dom_sf"/>
</dbReference>
<organism evidence="3 4">
    <name type="scientific">Chryseobacterium pennipullorum</name>
    <dbReference type="NCBI Taxonomy" id="2258963"/>
    <lineage>
        <taxon>Bacteria</taxon>
        <taxon>Pseudomonadati</taxon>
        <taxon>Bacteroidota</taxon>
        <taxon>Flavobacteriia</taxon>
        <taxon>Flavobacteriales</taxon>
        <taxon>Weeksellaceae</taxon>
        <taxon>Chryseobacterium group</taxon>
        <taxon>Chryseobacterium</taxon>
    </lineage>
</organism>
<dbReference type="GO" id="GO:0006355">
    <property type="term" value="P:regulation of DNA-templated transcription"/>
    <property type="evidence" value="ECO:0007669"/>
    <property type="project" value="InterPro"/>
</dbReference>
<dbReference type="InterPro" id="IPR016032">
    <property type="entry name" value="Sig_transdc_resp-reg_C-effctor"/>
</dbReference>
<dbReference type="SUPFAM" id="SSF46894">
    <property type="entry name" value="C-terminal effector domain of the bipartite response regulators"/>
    <property type="match status" value="1"/>
</dbReference>
<dbReference type="EMBL" id="QNVV01000002">
    <property type="protein sequence ID" value="REC49713.1"/>
    <property type="molecule type" value="Genomic_DNA"/>
</dbReference>
<evidence type="ECO:0000313" key="3">
    <source>
        <dbReference type="EMBL" id="REC49713.1"/>
    </source>
</evidence>
<keyword evidence="1" id="KW-0472">Membrane</keyword>
<gene>
    <name evidence="3" type="ORF">DRF67_04415</name>
</gene>